<feature type="region of interest" description="Disordered" evidence="1">
    <location>
        <begin position="41"/>
        <end position="65"/>
    </location>
</feature>
<gene>
    <name evidence="2" type="ORF">LTR82_004189</name>
    <name evidence="3" type="ORF">LTR91_013962</name>
</gene>
<reference evidence="2" key="1">
    <citation type="submission" date="2021-12" db="EMBL/GenBank/DDBJ databases">
        <title>Black yeast isolated from Biological Soil Crust.</title>
        <authorList>
            <person name="Kurbessoian T."/>
        </authorList>
    </citation>
    <scope>NUCLEOTIDE SEQUENCE</scope>
    <source>
        <strain evidence="2">CCFEE 5208</strain>
    </source>
</reference>
<dbReference type="EMBL" id="JASUXU010000009">
    <property type="protein sequence ID" value="KAK0324484.1"/>
    <property type="molecule type" value="Genomic_DNA"/>
</dbReference>
<organism evidence="2 4">
    <name type="scientific">Friedmanniomyces endolithicus</name>
    <dbReference type="NCBI Taxonomy" id="329885"/>
    <lineage>
        <taxon>Eukaryota</taxon>
        <taxon>Fungi</taxon>
        <taxon>Dikarya</taxon>
        <taxon>Ascomycota</taxon>
        <taxon>Pezizomycotina</taxon>
        <taxon>Dothideomycetes</taxon>
        <taxon>Dothideomycetidae</taxon>
        <taxon>Mycosphaerellales</taxon>
        <taxon>Teratosphaeriaceae</taxon>
        <taxon>Friedmanniomyces</taxon>
    </lineage>
</organism>
<evidence type="ECO:0000313" key="3">
    <source>
        <dbReference type="EMBL" id="KAK0975606.1"/>
    </source>
</evidence>
<comment type="caution">
    <text evidence="2">The sequence shown here is derived from an EMBL/GenBank/DDBJ whole genome shotgun (WGS) entry which is preliminary data.</text>
</comment>
<dbReference type="AlphaFoldDB" id="A0AAN6FY78"/>
<reference evidence="3" key="2">
    <citation type="submission" date="2023-06" db="EMBL/GenBank/DDBJ databases">
        <title>Black Yeasts Isolated from many extreme environments.</title>
        <authorList>
            <person name="Coleine C."/>
            <person name="Stajich J.E."/>
            <person name="Selbmann L."/>
        </authorList>
    </citation>
    <scope>NUCLEOTIDE SEQUENCE</scope>
    <source>
        <strain evidence="3">CCFEE 5200</strain>
    </source>
</reference>
<dbReference type="EMBL" id="JAUJLE010000145">
    <property type="protein sequence ID" value="KAK0975606.1"/>
    <property type="molecule type" value="Genomic_DNA"/>
</dbReference>
<accession>A0AAN6FY78</accession>
<evidence type="ECO:0000256" key="1">
    <source>
        <dbReference type="SAM" id="MobiDB-lite"/>
    </source>
</evidence>
<evidence type="ECO:0000313" key="2">
    <source>
        <dbReference type="EMBL" id="KAK0324484.1"/>
    </source>
</evidence>
<evidence type="ECO:0000313" key="4">
    <source>
        <dbReference type="Proteomes" id="UP001168146"/>
    </source>
</evidence>
<dbReference type="Proteomes" id="UP001168146">
    <property type="component" value="Unassembled WGS sequence"/>
</dbReference>
<proteinExistence type="predicted"/>
<keyword evidence="5" id="KW-1185">Reference proteome</keyword>
<feature type="compositionally biased region" description="Basic and acidic residues" evidence="1">
    <location>
        <begin position="55"/>
        <end position="65"/>
    </location>
</feature>
<sequence length="65" mass="6982">MLKFIQQHAAAAVGDAEQILAQANPGDMTTETLLKSDAKPLDYASEDNVPTSALQERKLDARGLL</sequence>
<evidence type="ECO:0000313" key="5">
    <source>
        <dbReference type="Proteomes" id="UP001175353"/>
    </source>
</evidence>
<dbReference type="Proteomes" id="UP001175353">
    <property type="component" value="Unassembled WGS sequence"/>
</dbReference>
<name>A0AAN6FY78_9PEZI</name>
<protein>
    <submittedName>
        <fullName evidence="2">Uncharacterized protein</fullName>
    </submittedName>
</protein>